<keyword evidence="1" id="KW-1133">Transmembrane helix</keyword>
<keyword evidence="1" id="KW-0472">Membrane</keyword>
<dbReference type="AlphaFoldDB" id="A0A0F4YJS0"/>
<sequence length="454" mass="50771">MDQSDPRSGLKVSFQLACPPPTGRHARLRIRPRLVFQLQQVSFTTRPIPVFNVLHLDVFPPRSQEFPVKKGLGSNDLIVVRCESYSHLETTRRGSVEEAPRGDTRSELVAVIYQGRGSVIYFKHGPSWEGTRLHDGSYDFVARDQNGLFWIVRWILRNKDEADTLNESNASRSAAESEEKRFTFSIIKPTVRRHVVIASMSRMSIHLDDRAFHSPGNLSLASSLPPPFHGSKGCTDGAVTFAQLSHSCTVAFTEALVLSTDNRLLNSLQVTSFQSIRAAPLVFVQIFPKAVINSTSDGLHGGWPLPRRQQYKSMQQSRPLLFSSRLLHPMDFTFHNGTNGTKPWVEFYPYTPSDTAGYAFMGMFGVATVAHFVLMFLFRAAYFIPLIIGGILYNTPYTDSGRRRVRLFLYICGLLASVALKLKNATARDLRFAAKSPPRVVSASISSPTPIYSL</sequence>
<organism evidence="2 3">
    <name type="scientific">Rasamsonia emersonii (strain ATCC 16479 / CBS 393.64 / IMI 116815)</name>
    <dbReference type="NCBI Taxonomy" id="1408163"/>
    <lineage>
        <taxon>Eukaryota</taxon>
        <taxon>Fungi</taxon>
        <taxon>Dikarya</taxon>
        <taxon>Ascomycota</taxon>
        <taxon>Pezizomycotina</taxon>
        <taxon>Eurotiomycetes</taxon>
        <taxon>Eurotiomycetidae</taxon>
        <taxon>Eurotiales</taxon>
        <taxon>Trichocomaceae</taxon>
        <taxon>Rasamsonia</taxon>
    </lineage>
</organism>
<keyword evidence="1" id="KW-0812">Transmembrane</keyword>
<protein>
    <submittedName>
        <fullName evidence="2">Uncharacterized protein</fullName>
    </submittedName>
</protein>
<gene>
    <name evidence="2" type="ORF">T310_7587</name>
</gene>
<dbReference type="OrthoDB" id="3358017at2759"/>
<comment type="caution">
    <text evidence="2">The sequence shown here is derived from an EMBL/GenBank/DDBJ whole genome shotgun (WGS) entry which is preliminary data.</text>
</comment>
<evidence type="ECO:0000313" key="2">
    <source>
        <dbReference type="EMBL" id="KKA18469.1"/>
    </source>
</evidence>
<feature type="transmembrane region" description="Helical" evidence="1">
    <location>
        <begin position="369"/>
        <end position="393"/>
    </location>
</feature>
<evidence type="ECO:0000313" key="3">
    <source>
        <dbReference type="Proteomes" id="UP000053958"/>
    </source>
</evidence>
<dbReference type="EMBL" id="LASV01000453">
    <property type="protein sequence ID" value="KKA18469.1"/>
    <property type="molecule type" value="Genomic_DNA"/>
</dbReference>
<dbReference type="GeneID" id="25319858"/>
<feature type="transmembrane region" description="Helical" evidence="1">
    <location>
        <begin position="405"/>
        <end position="422"/>
    </location>
</feature>
<reference evidence="2 3" key="1">
    <citation type="submission" date="2015-04" db="EMBL/GenBank/DDBJ databases">
        <authorList>
            <person name="Heijne W.H."/>
            <person name="Fedorova N.D."/>
            <person name="Nierman W.C."/>
            <person name="Vollebregt A.W."/>
            <person name="Zhao Z."/>
            <person name="Wu L."/>
            <person name="Kumar M."/>
            <person name="Stam H."/>
            <person name="van den Berg M.A."/>
            <person name="Pel H.J."/>
        </authorList>
    </citation>
    <scope>NUCLEOTIDE SEQUENCE [LARGE SCALE GENOMIC DNA]</scope>
    <source>
        <strain evidence="2 3">CBS 393.64</strain>
    </source>
</reference>
<name>A0A0F4YJS0_RASE3</name>
<accession>A0A0F4YJS0</accession>
<evidence type="ECO:0000256" key="1">
    <source>
        <dbReference type="SAM" id="Phobius"/>
    </source>
</evidence>
<dbReference type="Proteomes" id="UP000053958">
    <property type="component" value="Unassembled WGS sequence"/>
</dbReference>
<keyword evidence="3" id="KW-1185">Reference proteome</keyword>
<proteinExistence type="predicted"/>
<dbReference type="RefSeq" id="XP_013325081.1">
    <property type="nucleotide sequence ID" value="XM_013469627.1"/>
</dbReference>